<dbReference type="EMBL" id="JABCJJ010000015">
    <property type="protein sequence ID" value="NMR20643.1"/>
    <property type="molecule type" value="Genomic_DNA"/>
</dbReference>
<keyword evidence="7 8" id="KW-0472">Membrane</keyword>
<evidence type="ECO:0000256" key="5">
    <source>
        <dbReference type="ARBA" id="ARBA00022692"/>
    </source>
</evidence>
<evidence type="ECO:0008006" key="11">
    <source>
        <dbReference type="Google" id="ProtNLM"/>
    </source>
</evidence>
<keyword evidence="4" id="KW-0808">Transferase</keyword>
<feature type="transmembrane region" description="Helical" evidence="8">
    <location>
        <begin position="139"/>
        <end position="157"/>
    </location>
</feature>
<name>A0A7Y0QHY3_CELFI</name>
<accession>A0A7Y0QHY3</accession>
<evidence type="ECO:0000256" key="2">
    <source>
        <dbReference type="ARBA" id="ARBA00022475"/>
    </source>
</evidence>
<dbReference type="GO" id="GO:0005886">
    <property type="term" value="C:plasma membrane"/>
    <property type="evidence" value="ECO:0007669"/>
    <property type="project" value="UniProtKB-SubCell"/>
</dbReference>
<dbReference type="InterPro" id="IPR050297">
    <property type="entry name" value="LipidA_mod_glycosyltrf_83"/>
</dbReference>
<evidence type="ECO:0000256" key="3">
    <source>
        <dbReference type="ARBA" id="ARBA00022676"/>
    </source>
</evidence>
<proteinExistence type="predicted"/>
<keyword evidence="2" id="KW-1003">Cell membrane</keyword>
<feature type="transmembrane region" description="Helical" evidence="8">
    <location>
        <begin position="164"/>
        <end position="183"/>
    </location>
</feature>
<feature type="transmembrane region" description="Helical" evidence="8">
    <location>
        <begin position="113"/>
        <end position="133"/>
    </location>
</feature>
<dbReference type="PANTHER" id="PTHR33908:SF3">
    <property type="entry name" value="UNDECAPRENYL PHOSPHATE-ALPHA-4-AMINO-4-DEOXY-L-ARABINOSE ARABINOSYL TRANSFERASE"/>
    <property type="match status" value="1"/>
</dbReference>
<feature type="transmembrane region" description="Helical" evidence="8">
    <location>
        <begin position="85"/>
        <end position="106"/>
    </location>
</feature>
<dbReference type="GO" id="GO:0010041">
    <property type="term" value="P:response to iron(III) ion"/>
    <property type="evidence" value="ECO:0007669"/>
    <property type="project" value="TreeGrafter"/>
</dbReference>
<evidence type="ECO:0000313" key="10">
    <source>
        <dbReference type="Proteomes" id="UP000562124"/>
    </source>
</evidence>
<feature type="transmembrane region" description="Helical" evidence="8">
    <location>
        <begin position="299"/>
        <end position="319"/>
    </location>
</feature>
<feature type="transmembrane region" description="Helical" evidence="8">
    <location>
        <begin position="331"/>
        <end position="352"/>
    </location>
</feature>
<keyword evidence="5 8" id="KW-0812">Transmembrane</keyword>
<sequence>MTGAPVADRDALVDDADGSLRTSRAARPRGLGPLLVAVAVIALAARLVPVLTAGTLRGVLGYDDGVHLALAQRLLAGLLPYRDEVFLHPPGIAVLLAPFAATADLLGDSWALALVRLAFMALGATAAVLVALVLAPRGALAAAVGGGAYALWGAAVAAEHTAYLQVPINVGLLVALLALRRAAPGTSASTPFVRRALAVSGVALGLAVTVKTWVVLDAAVLGLLVLSRWGVRAAGRWVAWCVAGAAPVVLPFLVAAPGAFWQDVVVTQLARPRQDKGLAFRLGTLDPTAGLHAPPSETVALGVGLVLLALVLAPLAAATPRRVRPRRWADPVWWGLLAAVQLLALALAPSYYLHYAAFVAPALCLLLGAGAGGLVRVVRARGGRPARVGVAALTTLAVVGGAGLALTQPPLPIRSQVDNAALAELVAGHECLWARNPSFLQVADVAADQVDAGCPATPDVVGASLLLHAGGSLPRTSARDLDALVLEELAASDGALLAAHRPKQDLGPRARAYLEEHFTPAGRAGNIELWTRRP</sequence>
<keyword evidence="3" id="KW-0328">Glycosyltransferase</keyword>
<feature type="transmembrane region" description="Helical" evidence="8">
    <location>
        <begin position="237"/>
        <end position="261"/>
    </location>
</feature>
<keyword evidence="6 8" id="KW-1133">Transmembrane helix</keyword>
<comment type="caution">
    <text evidence="9">The sequence shown here is derived from an EMBL/GenBank/DDBJ whole genome shotgun (WGS) entry which is preliminary data.</text>
</comment>
<gene>
    <name evidence="9" type="ORF">HIR71_10505</name>
</gene>
<dbReference type="Proteomes" id="UP000562124">
    <property type="component" value="Unassembled WGS sequence"/>
</dbReference>
<dbReference type="PANTHER" id="PTHR33908">
    <property type="entry name" value="MANNOSYLTRANSFERASE YKCB-RELATED"/>
    <property type="match status" value="1"/>
</dbReference>
<dbReference type="GO" id="GO:0016763">
    <property type="term" value="F:pentosyltransferase activity"/>
    <property type="evidence" value="ECO:0007669"/>
    <property type="project" value="TreeGrafter"/>
</dbReference>
<organism evidence="9 10">
    <name type="scientific">Cellulomonas fimi</name>
    <dbReference type="NCBI Taxonomy" id="1708"/>
    <lineage>
        <taxon>Bacteria</taxon>
        <taxon>Bacillati</taxon>
        <taxon>Actinomycetota</taxon>
        <taxon>Actinomycetes</taxon>
        <taxon>Micrococcales</taxon>
        <taxon>Cellulomonadaceae</taxon>
        <taxon>Cellulomonas</taxon>
    </lineage>
</organism>
<comment type="subcellular location">
    <subcellularLocation>
        <location evidence="1">Cell membrane</location>
        <topology evidence="1">Multi-pass membrane protein</topology>
    </subcellularLocation>
</comment>
<evidence type="ECO:0000313" key="9">
    <source>
        <dbReference type="EMBL" id="NMR20643.1"/>
    </source>
</evidence>
<evidence type="ECO:0000256" key="8">
    <source>
        <dbReference type="SAM" id="Phobius"/>
    </source>
</evidence>
<reference evidence="9 10" key="1">
    <citation type="submission" date="2020-04" db="EMBL/GenBank/DDBJ databases">
        <title>Sequencing and Assembly of C. fimi.</title>
        <authorList>
            <person name="Ramsey A.R."/>
        </authorList>
    </citation>
    <scope>NUCLEOTIDE SEQUENCE [LARGE SCALE GENOMIC DNA]</scope>
    <source>
        <strain evidence="9 10">SB</strain>
    </source>
</reference>
<feature type="transmembrane region" description="Helical" evidence="8">
    <location>
        <begin position="390"/>
        <end position="407"/>
    </location>
</feature>
<dbReference type="RefSeq" id="WP_169325024.1">
    <property type="nucleotide sequence ID" value="NZ_JABCJJ010000015.1"/>
</dbReference>
<protein>
    <recommendedName>
        <fullName evidence="11">Glycosyltransferase RgtA/B/C/D-like domain-containing protein</fullName>
    </recommendedName>
</protein>
<keyword evidence="10" id="KW-1185">Reference proteome</keyword>
<feature type="transmembrane region" description="Helical" evidence="8">
    <location>
        <begin position="203"/>
        <end position="225"/>
    </location>
</feature>
<feature type="transmembrane region" description="Helical" evidence="8">
    <location>
        <begin position="358"/>
        <end position="378"/>
    </location>
</feature>
<evidence type="ECO:0000256" key="1">
    <source>
        <dbReference type="ARBA" id="ARBA00004651"/>
    </source>
</evidence>
<evidence type="ECO:0000256" key="7">
    <source>
        <dbReference type="ARBA" id="ARBA00023136"/>
    </source>
</evidence>
<dbReference type="GO" id="GO:0009103">
    <property type="term" value="P:lipopolysaccharide biosynthetic process"/>
    <property type="evidence" value="ECO:0007669"/>
    <property type="project" value="UniProtKB-ARBA"/>
</dbReference>
<dbReference type="AlphaFoldDB" id="A0A7Y0QHY3"/>
<evidence type="ECO:0000256" key="6">
    <source>
        <dbReference type="ARBA" id="ARBA00022989"/>
    </source>
</evidence>
<feature type="transmembrane region" description="Helical" evidence="8">
    <location>
        <begin position="31"/>
        <end position="51"/>
    </location>
</feature>
<evidence type="ECO:0000256" key="4">
    <source>
        <dbReference type="ARBA" id="ARBA00022679"/>
    </source>
</evidence>